<dbReference type="PIRSF" id="PIRSF000190">
    <property type="entry name" value="Pyd_amn-ph_oxd"/>
    <property type="match status" value="1"/>
</dbReference>
<feature type="binding site" evidence="7 9">
    <location>
        <position position="86"/>
    </location>
    <ligand>
        <name>FMN</name>
        <dbReference type="ChEBI" id="CHEBI:58210"/>
    </ligand>
</feature>
<dbReference type="Proteomes" id="UP000279994">
    <property type="component" value="Unassembled WGS sequence"/>
</dbReference>
<comment type="caution">
    <text evidence="12">The sequence shown here is derived from an EMBL/GenBank/DDBJ whole genome shotgun (WGS) entry which is preliminary data.</text>
</comment>
<dbReference type="InterPro" id="IPR012349">
    <property type="entry name" value="Split_barrel_FMN-bd"/>
</dbReference>
<comment type="function">
    <text evidence="7">Catalyzes the oxidation of either pyridoxine 5'-phosphate (PNP) or pyridoxamine 5'-phosphate (PMP) into pyridoxal 5'-phosphate (PLP).</text>
</comment>
<feature type="binding site" evidence="7 9">
    <location>
        <position position="109"/>
    </location>
    <ligand>
        <name>FMN</name>
        <dbReference type="ChEBI" id="CHEBI:58210"/>
    </ligand>
</feature>
<name>A0A3N0GYN9_9ACTN</name>
<evidence type="ECO:0000256" key="1">
    <source>
        <dbReference type="ARBA" id="ARBA00007301"/>
    </source>
</evidence>
<dbReference type="SUPFAM" id="SSF50475">
    <property type="entry name" value="FMN-binding split barrel"/>
    <property type="match status" value="1"/>
</dbReference>
<feature type="binding site" evidence="7 8">
    <location>
        <position position="131"/>
    </location>
    <ligand>
        <name>substrate</name>
    </ligand>
</feature>
<keyword evidence="13" id="KW-1185">Reference proteome</keyword>
<proteinExistence type="inferred from homology"/>
<gene>
    <name evidence="7 12" type="primary">pdxH</name>
    <name evidence="12" type="ORF">EFL26_01690</name>
</gene>
<comment type="pathway">
    <text evidence="7">Cofactor metabolism; pyridoxal 5'-phosphate salvage; pyridoxal 5'-phosphate from pyridoxine 5'-phosphate: step 1/1.</text>
</comment>
<dbReference type="EMBL" id="RJSF01000003">
    <property type="protein sequence ID" value="RNM17519.1"/>
    <property type="molecule type" value="Genomic_DNA"/>
</dbReference>
<comment type="pathway">
    <text evidence="7">Cofactor metabolism; pyridoxal 5'-phosphate salvage; pyridoxal 5'-phosphate from pyridoxamine 5'-phosphate: step 1/1.</text>
</comment>
<feature type="domain" description="Pyridoxamine 5'-phosphate oxidase N-terminal" evidence="10">
    <location>
        <begin position="40"/>
        <end position="163"/>
    </location>
</feature>
<comment type="cofactor">
    <cofactor evidence="7 9">
        <name>FMN</name>
        <dbReference type="ChEBI" id="CHEBI:58210"/>
    </cofactor>
    <text evidence="7 9">Binds 1 FMN per subunit.</text>
</comment>
<dbReference type="FunFam" id="2.30.110.10:FF:000020">
    <property type="entry name" value="PNPO isoform 11"/>
    <property type="match status" value="1"/>
</dbReference>
<dbReference type="HAMAP" id="MF_01629">
    <property type="entry name" value="PdxH"/>
    <property type="match status" value="1"/>
</dbReference>
<evidence type="ECO:0000256" key="6">
    <source>
        <dbReference type="ARBA" id="ARBA00023096"/>
    </source>
</evidence>
<accession>A0A3N0GYN9</accession>
<feature type="binding site" evidence="7 8">
    <location>
        <begin position="195"/>
        <end position="197"/>
    </location>
    <ligand>
        <name>substrate</name>
    </ligand>
</feature>
<evidence type="ECO:0000256" key="7">
    <source>
        <dbReference type="HAMAP-Rule" id="MF_01629"/>
    </source>
</evidence>
<dbReference type="GO" id="GO:0008615">
    <property type="term" value="P:pyridoxine biosynthetic process"/>
    <property type="evidence" value="ECO:0007669"/>
    <property type="project" value="UniProtKB-UniRule"/>
</dbReference>
<feature type="binding site" evidence="7 9">
    <location>
        <begin position="80"/>
        <end position="81"/>
    </location>
    <ligand>
        <name>FMN</name>
        <dbReference type="ChEBI" id="CHEBI:58210"/>
    </ligand>
</feature>
<dbReference type="NCBIfam" id="TIGR00558">
    <property type="entry name" value="pdxH"/>
    <property type="match status" value="1"/>
</dbReference>
<feature type="binding site" evidence="7 8">
    <location>
        <position position="70"/>
    </location>
    <ligand>
        <name>substrate</name>
    </ligand>
</feature>
<dbReference type="NCBIfam" id="NF004231">
    <property type="entry name" value="PRK05679.1"/>
    <property type="match status" value="1"/>
</dbReference>
<dbReference type="Gene3D" id="2.30.110.10">
    <property type="entry name" value="Electron Transport, Fmn-binding Protein, Chain A"/>
    <property type="match status" value="1"/>
</dbReference>
<evidence type="ECO:0000313" key="13">
    <source>
        <dbReference type="Proteomes" id="UP000279994"/>
    </source>
</evidence>
<keyword evidence="5 7" id="KW-0560">Oxidoreductase</keyword>
<dbReference type="EC" id="1.4.3.5" evidence="7"/>
<organism evidence="12 13">
    <name type="scientific">Nocardioides pocheonensis</name>
    <dbReference type="NCBI Taxonomy" id="661485"/>
    <lineage>
        <taxon>Bacteria</taxon>
        <taxon>Bacillati</taxon>
        <taxon>Actinomycetota</taxon>
        <taxon>Actinomycetes</taxon>
        <taxon>Propionibacteriales</taxon>
        <taxon>Nocardioidaceae</taxon>
        <taxon>Nocardioides</taxon>
    </lineage>
</organism>
<dbReference type="InterPro" id="IPR019740">
    <property type="entry name" value="Pyridox_Oxase_CS"/>
</dbReference>
<comment type="similarity">
    <text evidence="1 7">Belongs to the pyridoxamine 5'-phosphate oxidase family.</text>
</comment>
<feature type="binding site" evidence="7 9">
    <location>
        <begin position="65"/>
        <end position="70"/>
    </location>
    <ligand>
        <name>FMN</name>
        <dbReference type="ChEBI" id="CHEBI:58210"/>
    </ligand>
</feature>
<evidence type="ECO:0000256" key="4">
    <source>
        <dbReference type="ARBA" id="ARBA00022643"/>
    </source>
</evidence>
<feature type="binding site" evidence="7 9">
    <location>
        <begin position="144"/>
        <end position="145"/>
    </location>
    <ligand>
        <name>FMN</name>
        <dbReference type="ChEBI" id="CHEBI:58210"/>
    </ligand>
</feature>
<keyword evidence="6 7" id="KW-0664">Pyridoxine biosynthesis</keyword>
<feature type="binding site" evidence="7 9">
    <location>
        <position position="87"/>
    </location>
    <ligand>
        <name>FMN</name>
        <dbReference type="ChEBI" id="CHEBI:58210"/>
    </ligand>
</feature>
<keyword evidence="4 7" id="KW-0288">FMN</keyword>
<reference evidence="12 13" key="1">
    <citation type="submission" date="2018-11" db="EMBL/GenBank/DDBJ databases">
        <authorList>
            <person name="Li F."/>
        </authorList>
    </citation>
    <scope>NUCLEOTIDE SEQUENCE [LARGE SCALE GENOMIC DNA]</scope>
    <source>
        <strain evidence="12 13">Gsoil 818</strain>
    </source>
</reference>
<dbReference type="GO" id="GO:0004733">
    <property type="term" value="F:pyridoxamine phosphate oxidase activity"/>
    <property type="evidence" value="ECO:0007669"/>
    <property type="project" value="UniProtKB-UniRule"/>
</dbReference>
<dbReference type="PANTHER" id="PTHR10851">
    <property type="entry name" value="PYRIDOXINE-5-PHOSPHATE OXIDASE"/>
    <property type="match status" value="1"/>
</dbReference>
<evidence type="ECO:0000256" key="9">
    <source>
        <dbReference type="PIRSR" id="PIRSR000190-2"/>
    </source>
</evidence>
<feature type="binding site" evidence="7 8">
    <location>
        <position position="127"/>
    </location>
    <ligand>
        <name>substrate</name>
    </ligand>
</feature>
<feature type="domain" description="Pyridoxine 5'-phosphate oxidase dimerisation C-terminal" evidence="11">
    <location>
        <begin position="176"/>
        <end position="216"/>
    </location>
</feature>
<comment type="subunit">
    <text evidence="2 7">Homodimer.</text>
</comment>
<evidence type="ECO:0000259" key="10">
    <source>
        <dbReference type="Pfam" id="PF01243"/>
    </source>
</evidence>
<evidence type="ECO:0000256" key="8">
    <source>
        <dbReference type="PIRSR" id="PIRSR000190-1"/>
    </source>
</evidence>
<comment type="catalytic activity">
    <reaction evidence="7">
        <text>pyridoxamine 5'-phosphate + O2 + H2O = pyridoxal 5'-phosphate + H2O2 + NH4(+)</text>
        <dbReference type="Rhea" id="RHEA:15817"/>
        <dbReference type="ChEBI" id="CHEBI:15377"/>
        <dbReference type="ChEBI" id="CHEBI:15379"/>
        <dbReference type="ChEBI" id="CHEBI:16240"/>
        <dbReference type="ChEBI" id="CHEBI:28938"/>
        <dbReference type="ChEBI" id="CHEBI:58451"/>
        <dbReference type="ChEBI" id="CHEBI:597326"/>
        <dbReference type="EC" id="1.4.3.5"/>
    </reaction>
</comment>
<evidence type="ECO:0000256" key="3">
    <source>
        <dbReference type="ARBA" id="ARBA00022630"/>
    </source>
</evidence>
<dbReference type="UniPathway" id="UPA01068">
    <property type="reaction ID" value="UER00304"/>
</dbReference>
<dbReference type="GO" id="GO:0010181">
    <property type="term" value="F:FMN binding"/>
    <property type="evidence" value="ECO:0007669"/>
    <property type="project" value="UniProtKB-UniRule"/>
</dbReference>
<dbReference type="AlphaFoldDB" id="A0A3N0GYN9"/>
<sequence length="216" mass="24273">MEPARPDLASLRAEYQLAGLDEADLAPDPFTMFGRWFDAAREAGVLEPNAMTLSTASVDGIPSARVVLLKGLTERGFVFFTNYESRKGRELAANPHCGLLFCWYELQRQVRIEGAASRIPRPDTEAYFAGRPRDSQIGAWASPQSSVVASRAELEDAYDALEQQFDGSDVPCPPHWGGYLVAPERVEFWQGRRSRMHDRLHYRREGTGWVTERLAP</sequence>
<dbReference type="PANTHER" id="PTHR10851:SF0">
    <property type="entry name" value="PYRIDOXINE-5'-PHOSPHATE OXIDASE"/>
    <property type="match status" value="1"/>
</dbReference>
<dbReference type="OrthoDB" id="9780392at2"/>
<feature type="binding site" evidence="7 9">
    <location>
        <position position="189"/>
    </location>
    <ligand>
        <name>FMN</name>
        <dbReference type="ChEBI" id="CHEBI:58210"/>
    </ligand>
</feature>
<feature type="binding site" evidence="7 8">
    <location>
        <position position="135"/>
    </location>
    <ligand>
        <name>substrate</name>
    </ligand>
</feature>
<evidence type="ECO:0000256" key="2">
    <source>
        <dbReference type="ARBA" id="ARBA00011738"/>
    </source>
</evidence>
<dbReference type="Pfam" id="PF01243">
    <property type="entry name" value="PNPOx_N"/>
    <property type="match status" value="1"/>
</dbReference>
<feature type="binding site" evidence="8">
    <location>
        <begin position="12"/>
        <end position="15"/>
    </location>
    <ligand>
        <name>substrate</name>
    </ligand>
</feature>
<keyword evidence="3 7" id="KW-0285">Flavoprotein</keyword>
<dbReference type="InterPro" id="IPR011576">
    <property type="entry name" value="Pyridox_Oxase_N"/>
</dbReference>
<dbReference type="InterPro" id="IPR019576">
    <property type="entry name" value="Pyridoxamine_oxidase_dimer_C"/>
</dbReference>
<evidence type="ECO:0000256" key="5">
    <source>
        <dbReference type="ARBA" id="ARBA00023002"/>
    </source>
</evidence>
<evidence type="ECO:0000313" key="12">
    <source>
        <dbReference type="EMBL" id="RNM17519.1"/>
    </source>
</evidence>
<dbReference type="PROSITE" id="PS01064">
    <property type="entry name" value="PYRIDOX_OXIDASE"/>
    <property type="match status" value="1"/>
</dbReference>
<dbReference type="RefSeq" id="WP_123221137.1">
    <property type="nucleotide sequence ID" value="NZ_RJSF01000003.1"/>
</dbReference>
<evidence type="ECO:0000259" key="11">
    <source>
        <dbReference type="Pfam" id="PF10590"/>
    </source>
</evidence>
<protein>
    <recommendedName>
        <fullName evidence="7">Pyridoxine/pyridoxamine 5'-phosphate oxidase</fullName>
        <ecNumber evidence="7">1.4.3.5</ecNumber>
    </recommendedName>
    <alternativeName>
        <fullName evidence="7">PNP/PMP oxidase</fullName>
        <shortName evidence="7">PNPOx</shortName>
    </alternativeName>
    <alternativeName>
        <fullName evidence="7">Pyridoxal 5'-phosphate synthase</fullName>
    </alternativeName>
</protein>
<dbReference type="Pfam" id="PF10590">
    <property type="entry name" value="PNP_phzG_C"/>
    <property type="match status" value="1"/>
</dbReference>
<comment type="catalytic activity">
    <reaction evidence="7">
        <text>pyridoxine 5'-phosphate + O2 = pyridoxal 5'-phosphate + H2O2</text>
        <dbReference type="Rhea" id="RHEA:15149"/>
        <dbReference type="ChEBI" id="CHEBI:15379"/>
        <dbReference type="ChEBI" id="CHEBI:16240"/>
        <dbReference type="ChEBI" id="CHEBI:58589"/>
        <dbReference type="ChEBI" id="CHEBI:597326"/>
        <dbReference type="EC" id="1.4.3.5"/>
    </reaction>
</comment>
<dbReference type="InterPro" id="IPR000659">
    <property type="entry name" value="Pyridox_Oxase"/>
</dbReference>
<feature type="binding site" evidence="7 9">
    <location>
        <position position="199"/>
    </location>
    <ligand>
        <name>FMN</name>
        <dbReference type="ChEBI" id="CHEBI:58210"/>
    </ligand>
</feature>